<dbReference type="InterPro" id="IPR015424">
    <property type="entry name" value="PyrdxlP-dep_Trfase"/>
</dbReference>
<evidence type="ECO:0000313" key="4">
    <source>
        <dbReference type="Proteomes" id="UP000253688"/>
    </source>
</evidence>
<dbReference type="InterPro" id="IPR015421">
    <property type="entry name" value="PyrdxlP-dep_Trfase_major"/>
</dbReference>
<organism evidence="3 4">
    <name type="scientific">Acinetobacter junii</name>
    <dbReference type="NCBI Taxonomy" id="40215"/>
    <lineage>
        <taxon>Bacteria</taxon>
        <taxon>Pseudomonadati</taxon>
        <taxon>Pseudomonadota</taxon>
        <taxon>Gammaproteobacteria</taxon>
        <taxon>Moraxellales</taxon>
        <taxon>Moraxellaceae</taxon>
        <taxon>Acinetobacter</taxon>
    </lineage>
</organism>
<keyword evidence="1" id="KW-0663">Pyridoxal phosphate</keyword>
<evidence type="ECO:0000313" key="3">
    <source>
        <dbReference type="EMBL" id="RBA43782.1"/>
    </source>
</evidence>
<evidence type="ECO:0000259" key="2">
    <source>
        <dbReference type="Pfam" id="PF00266"/>
    </source>
</evidence>
<dbReference type="Pfam" id="PF00266">
    <property type="entry name" value="Aminotran_5"/>
    <property type="match status" value="1"/>
</dbReference>
<keyword evidence="3" id="KW-0032">Aminotransferase</keyword>
<keyword evidence="3" id="KW-0808">Transferase</keyword>
<reference evidence="3 4" key="1">
    <citation type="submission" date="2018-04" db="EMBL/GenBank/DDBJ databases">
        <title>Acinetobacter junii Genome sequencing and assembly.</title>
        <authorList>
            <person name="Su J."/>
            <person name="Rensing C."/>
            <person name="Mazhar H.S."/>
        </authorList>
    </citation>
    <scope>NUCLEOTIDE SEQUENCE [LARGE SCALE GENOMIC DNA]</scope>
    <source>
        <strain evidence="3 4">SC22</strain>
    </source>
</reference>
<evidence type="ECO:0000256" key="1">
    <source>
        <dbReference type="ARBA" id="ARBA00022898"/>
    </source>
</evidence>
<dbReference type="GeneID" id="45416657"/>
<accession>A0A365PFT0</accession>
<name>A0A365PFT0_ACIJU</name>
<dbReference type="AlphaFoldDB" id="A0A365PFT0"/>
<dbReference type="Gene3D" id="3.90.1150.10">
    <property type="entry name" value="Aspartate Aminotransferase, domain 1"/>
    <property type="match status" value="1"/>
</dbReference>
<dbReference type="InterPro" id="IPR015422">
    <property type="entry name" value="PyrdxlP-dep_Trfase_small"/>
</dbReference>
<sequence>MINLDQIRNLFIGLETKYPTRLGTNIRQCYLDSTASSLAFLPSVNFINDYLKYYANVHSDSHNSAKISTQLFEWSANEILKLVNADPEIYTCIFLGSGATAAINRASQILRQINPKPRVLVSLMEHHSNDLPHRQRSEVTHLSLLDTPTGLGGIDIEKLEQELKTKDVSYVAVTGVSNVTGIINPIEKIAKLAHSYDSYIIIDAAQMGPHMPIDLAICKADALVLAGHKMYAPSSPGVLIIKKVLLDSSKPIDLGGGMVTDVSLSDYAISNIYPDRELAGTPNIVGSIMLGVTANTLRRVGMHNVQAKEQSLTQYLLNKLAEIPQITVYGNLDPHNRVGVISFNINKLPHKLTAIILNDYFGIAVRNQCFCAHPYVRSLIREELWSMADDIDLPEEQVDAYIDRYKGMVRISLGLYNTVEDIDCVVSALIEIISHIDYYKEQYIEDTTGGFIHISEKELPLPLSQPEIVMEKYIRDHLKKLNKGEVEFVNLVINEY</sequence>
<feature type="domain" description="Aminotransferase class V" evidence="2">
    <location>
        <begin position="30"/>
        <end position="424"/>
    </location>
</feature>
<dbReference type="EMBL" id="QEWH01000094">
    <property type="protein sequence ID" value="RBA43782.1"/>
    <property type="molecule type" value="Genomic_DNA"/>
</dbReference>
<dbReference type="Gene3D" id="3.40.640.10">
    <property type="entry name" value="Type I PLP-dependent aspartate aminotransferase-like (Major domain)"/>
    <property type="match status" value="1"/>
</dbReference>
<dbReference type="RefSeq" id="WP_005329741.1">
    <property type="nucleotide sequence ID" value="NZ_CP131470.1"/>
</dbReference>
<dbReference type="PANTHER" id="PTHR43586:SF8">
    <property type="entry name" value="CYSTEINE DESULFURASE 1, CHLOROPLASTIC"/>
    <property type="match status" value="1"/>
</dbReference>
<protein>
    <submittedName>
        <fullName evidence="3">Aminotransferase class V-fold PLP-dependent enzyme</fullName>
    </submittedName>
</protein>
<gene>
    <name evidence="3" type="ORF">DC346_14135</name>
</gene>
<dbReference type="Proteomes" id="UP000253688">
    <property type="component" value="Unassembled WGS sequence"/>
</dbReference>
<dbReference type="InterPro" id="IPR000192">
    <property type="entry name" value="Aminotrans_V_dom"/>
</dbReference>
<proteinExistence type="predicted"/>
<dbReference type="SUPFAM" id="SSF53383">
    <property type="entry name" value="PLP-dependent transferases"/>
    <property type="match status" value="1"/>
</dbReference>
<dbReference type="PANTHER" id="PTHR43586">
    <property type="entry name" value="CYSTEINE DESULFURASE"/>
    <property type="match status" value="1"/>
</dbReference>
<comment type="caution">
    <text evidence="3">The sequence shown here is derived from an EMBL/GenBank/DDBJ whole genome shotgun (WGS) entry which is preliminary data.</text>
</comment>
<dbReference type="GO" id="GO:0008483">
    <property type="term" value="F:transaminase activity"/>
    <property type="evidence" value="ECO:0007669"/>
    <property type="project" value="UniProtKB-KW"/>
</dbReference>